<feature type="transmembrane region" description="Helical" evidence="1">
    <location>
        <begin position="114"/>
        <end position="131"/>
    </location>
</feature>
<feature type="transmembrane region" description="Helical" evidence="1">
    <location>
        <begin position="78"/>
        <end position="102"/>
    </location>
</feature>
<comment type="caution">
    <text evidence="2">The sequence shown here is derived from an EMBL/GenBank/DDBJ whole genome shotgun (WGS) entry which is preliminary data.</text>
</comment>
<dbReference type="Proteomes" id="UP000827133">
    <property type="component" value="Unassembled WGS sequence"/>
</dbReference>
<organism evidence="2 3">
    <name type="scientific">Fusarium musae</name>
    <dbReference type="NCBI Taxonomy" id="1042133"/>
    <lineage>
        <taxon>Eukaryota</taxon>
        <taxon>Fungi</taxon>
        <taxon>Dikarya</taxon>
        <taxon>Ascomycota</taxon>
        <taxon>Pezizomycotina</taxon>
        <taxon>Sordariomycetes</taxon>
        <taxon>Hypocreomycetidae</taxon>
        <taxon>Hypocreales</taxon>
        <taxon>Nectriaceae</taxon>
        <taxon>Fusarium</taxon>
    </lineage>
</organism>
<feature type="transmembrane region" description="Helical" evidence="1">
    <location>
        <begin position="45"/>
        <end position="66"/>
    </location>
</feature>
<reference evidence="2" key="1">
    <citation type="journal article" date="2021" name="Mol. Plant Microbe Interact.">
        <title>Telomere to telomere genome assembly of Fusarium musae F31, causal agent of crown rot disease of banana.</title>
        <authorList>
            <person name="Degradi L."/>
            <person name="Tava V."/>
            <person name="Kunova A."/>
            <person name="Cortesi P."/>
            <person name="Saracchi M."/>
            <person name="Pasquali M."/>
        </authorList>
    </citation>
    <scope>NUCLEOTIDE SEQUENCE</scope>
    <source>
        <strain evidence="2">F31</strain>
    </source>
</reference>
<evidence type="ECO:0000313" key="2">
    <source>
        <dbReference type="EMBL" id="KAG9501977.1"/>
    </source>
</evidence>
<keyword evidence="1" id="KW-0472">Membrane</keyword>
<evidence type="ECO:0000256" key="1">
    <source>
        <dbReference type="SAM" id="Phobius"/>
    </source>
</evidence>
<proteinExistence type="predicted"/>
<name>A0A9P8DHC0_9HYPO</name>
<keyword evidence="3" id="KW-1185">Reference proteome</keyword>
<evidence type="ECO:0000313" key="3">
    <source>
        <dbReference type="Proteomes" id="UP000827133"/>
    </source>
</evidence>
<sequence length="200" mass="21709">MPQIMALPALPSTTRVPRIEALLTRIPIPIVANTAVVKPALDQEIAHIAVVLGIHLNQIMLALAFANFSLGKAISTDIVVAVIAFLAVCVGTADYLVADVAFQIDLPCWKMGEVGEILCRAAMLLGFTFVLKQRLNFLERLACLEVAEDPGESSKSFFQKFRRSTIAVTVQTNKAPIQEAQGMDGHDQQRQVPLTLQAMG</sequence>
<gene>
    <name evidence="2" type="ORF">J7337_007685</name>
</gene>
<dbReference type="KEGG" id="fmu:J7337_007685"/>
<keyword evidence="1" id="KW-0812">Transmembrane</keyword>
<accession>A0A9P8DHC0</accession>
<dbReference type="EMBL" id="JAHBCI010000005">
    <property type="protein sequence ID" value="KAG9501977.1"/>
    <property type="molecule type" value="Genomic_DNA"/>
</dbReference>
<dbReference type="RefSeq" id="XP_044680977.1">
    <property type="nucleotide sequence ID" value="XM_044825320.1"/>
</dbReference>
<keyword evidence="1" id="KW-1133">Transmembrane helix</keyword>
<protein>
    <submittedName>
        <fullName evidence="2">Uncharacterized protein</fullName>
    </submittedName>
</protein>
<dbReference type="AlphaFoldDB" id="A0A9P8DHC0"/>
<dbReference type="GeneID" id="68315541"/>